<gene>
    <name evidence="5" type="primary">LOC109713120</name>
</gene>
<dbReference type="GeneID" id="109713120"/>
<dbReference type="Gramene" id="Aco004928.1.mrna1">
    <property type="protein sequence ID" value="Aco004928.1.mrna1"/>
    <property type="gene ID" value="Aco004928.1.path1"/>
</dbReference>
<keyword evidence="4" id="KW-1185">Reference proteome</keyword>
<organism evidence="4 5">
    <name type="scientific">Ananas comosus</name>
    <name type="common">Pineapple</name>
    <name type="synonym">Ananas ananas</name>
    <dbReference type="NCBI Taxonomy" id="4615"/>
    <lineage>
        <taxon>Eukaryota</taxon>
        <taxon>Viridiplantae</taxon>
        <taxon>Streptophyta</taxon>
        <taxon>Embryophyta</taxon>
        <taxon>Tracheophyta</taxon>
        <taxon>Spermatophyta</taxon>
        <taxon>Magnoliopsida</taxon>
        <taxon>Liliopsida</taxon>
        <taxon>Poales</taxon>
        <taxon>Bromeliaceae</taxon>
        <taxon>Bromelioideae</taxon>
        <taxon>Ananas</taxon>
    </lineage>
</organism>
<accession>A0A6P5FHH8</accession>
<protein>
    <submittedName>
        <fullName evidence="5">Serpin-ZXA</fullName>
    </submittedName>
</protein>
<dbReference type="CDD" id="cd02043">
    <property type="entry name" value="serpinP_plants"/>
    <property type="match status" value="1"/>
</dbReference>
<dbReference type="OrthoDB" id="1063785at2759"/>
<reference evidence="5" key="2">
    <citation type="submission" date="2025-08" db="UniProtKB">
        <authorList>
            <consortium name="RefSeq"/>
        </authorList>
    </citation>
    <scope>IDENTIFICATION</scope>
    <source>
        <tissue evidence="5">Leaf</tissue>
    </source>
</reference>
<evidence type="ECO:0000256" key="2">
    <source>
        <dbReference type="RuleBase" id="RU000411"/>
    </source>
</evidence>
<dbReference type="InterPro" id="IPR023796">
    <property type="entry name" value="Serpin_dom"/>
</dbReference>
<sequence>MDLRESIAHQTAFSLRLAKSVATAEAASSNLAFSPLSLHALLCLVAAGSKGQTLDQLVSFLGSGAAAAAAASVAAAAAADAADLTALASQVVEIVLADASAVGGPRVAFANGVWIDGSLSLKDSFKSIVASAYKAETKSVDFQTKAAEVTDQVNSWVETATAGLIKDLLPQGSVNQNTRLVLSNALYFKGAWTEKFDASETKDDEFHLLDGSLVQAPFMTSGKKQFISSYDNFKVLKLPYKQGDDKRQFSMYIFLPEANDGLWNLTEKLGSDPEFLNRHLPKQKVSVGKFKIPKFKISFGFEASQTLKAMGLTLPFSAGADLTEMVDSPVGRDLYVSSIHHKSFIEVNEEGTEAAAASAAVVMMRALVRETPDFVADHPFAFLIREDMTGVVLFIGHVLNPLVTE</sequence>
<dbReference type="Gene3D" id="3.30.497.10">
    <property type="entry name" value="Antithrombin, subunit I, domain 2"/>
    <property type="match status" value="1"/>
</dbReference>
<evidence type="ECO:0000256" key="1">
    <source>
        <dbReference type="ARBA" id="ARBA00009500"/>
    </source>
</evidence>
<dbReference type="InterPro" id="IPR042185">
    <property type="entry name" value="Serpin_sf_2"/>
</dbReference>
<dbReference type="GO" id="GO:0005615">
    <property type="term" value="C:extracellular space"/>
    <property type="evidence" value="ECO:0007669"/>
    <property type="project" value="InterPro"/>
</dbReference>
<dbReference type="Gene3D" id="2.30.39.10">
    <property type="entry name" value="Alpha-1-antitrypsin, domain 1"/>
    <property type="match status" value="1"/>
</dbReference>
<evidence type="ECO:0000259" key="3">
    <source>
        <dbReference type="SMART" id="SM00093"/>
    </source>
</evidence>
<dbReference type="InterPro" id="IPR042178">
    <property type="entry name" value="Serpin_sf_1"/>
</dbReference>
<reference evidence="4" key="1">
    <citation type="journal article" date="2015" name="Nat. Genet.">
        <title>The pineapple genome and the evolution of CAM photosynthesis.</title>
        <authorList>
            <person name="Ming R."/>
            <person name="VanBuren R."/>
            <person name="Wai C.M."/>
            <person name="Tang H."/>
            <person name="Schatz M.C."/>
            <person name="Bowers J.E."/>
            <person name="Lyons E."/>
            <person name="Wang M.L."/>
            <person name="Chen J."/>
            <person name="Biggers E."/>
            <person name="Zhang J."/>
            <person name="Huang L."/>
            <person name="Zhang L."/>
            <person name="Miao W."/>
            <person name="Zhang J."/>
            <person name="Ye Z."/>
            <person name="Miao C."/>
            <person name="Lin Z."/>
            <person name="Wang H."/>
            <person name="Zhou H."/>
            <person name="Yim W.C."/>
            <person name="Priest H.D."/>
            <person name="Zheng C."/>
            <person name="Woodhouse M."/>
            <person name="Edger P.P."/>
            <person name="Guyot R."/>
            <person name="Guo H.B."/>
            <person name="Guo H."/>
            <person name="Zheng G."/>
            <person name="Singh R."/>
            <person name="Sharma A."/>
            <person name="Min X."/>
            <person name="Zheng Y."/>
            <person name="Lee H."/>
            <person name="Gurtowski J."/>
            <person name="Sedlazeck F.J."/>
            <person name="Harkess A."/>
            <person name="McKain M.R."/>
            <person name="Liao Z."/>
            <person name="Fang J."/>
            <person name="Liu J."/>
            <person name="Zhang X."/>
            <person name="Zhang Q."/>
            <person name="Hu W."/>
            <person name="Qin Y."/>
            <person name="Wang K."/>
            <person name="Chen L.Y."/>
            <person name="Shirley N."/>
            <person name="Lin Y.R."/>
            <person name="Liu L.Y."/>
            <person name="Hernandez A.G."/>
            <person name="Wright C.L."/>
            <person name="Bulone V."/>
            <person name="Tuskan G.A."/>
            <person name="Heath K."/>
            <person name="Zee F."/>
            <person name="Moore P.H."/>
            <person name="Sunkar R."/>
            <person name="Leebens-Mack J.H."/>
            <person name="Mockler T."/>
            <person name="Bennetzen J.L."/>
            <person name="Freeling M."/>
            <person name="Sankoff D."/>
            <person name="Paterson A.H."/>
            <person name="Zhu X."/>
            <person name="Yang X."/>
            <person name="Smith J.A."/>
            <person name="Cushman J.C."/>
            <person name="Paull R.E."/>
            <person name="Yu Q."/>
        </authorList>
    </citation>
    <scope>NUCLEOTIDE SEQUENCE [LARGE SCALE GENOMIC DNA]</scope>
    <source>
        <strain evidence="4">cv. F153</strain>
    </source>
</reference>
<name>A0A6P5FHH8_ANACO</name>
<dbReference type="InterPro" id="IPR036186">
    <property type="entry name" value="Serpin_sf"/>
</dbReference>
<dbReference type="GO" id="GO:0004867">
    <property type="term" value="F:serine-type endopeptidase inhibitor activity"/>
    <property type="evidence" value="ECO:0007669"/>
    <property type="project" value="InterPro"/>
</dbReference>
<dbReference type="Pfam" id="PF00079">
    <property type="entry name" value="Serpin"/>
    <property type="match status" value="1"/>
</dbReference>
<dbReference type="SUPFAM" id="SSF56574">
    <property type="entry name" value="Serpins"/>
    <property type="match status" value="1"/>
</dbReference>
<dbReference type="RefSeq" id="XP_020092675.1">
    <property type="nucleotide sequence ID" value="XM_020237086.1"/>
</dbReference>
<dbReference type="InterPro" id="IPR000215">
    <property type="entry name" value="Serpin_fam"/>
</dbReference>
<dbReference type="AlphaFoldDB" id="A0A6P5FHH8"/>
<dbReference type="PANTHER" id="PTHR11461:SF211">
    <property type="entry name" value="GH10112P-RELATED"/>
    <property type="match status" value="1"/>
</dbReference>
<comment type="similarity">
    <text evidence="1 2">Belongs to the serpin family.</text>
</comment>
<evidence type="ECO:0000313" key="4">
    <source>
        <dbReference type="Proteomes" id="UP000515123"/>
    </source>
</evidence>
<dbReference type="SMART" id="SM00093">
    <property type="entry name" value="SERPIN"/>
    <property type="match status" value="1"/>
</dbReference>
<feature type="domain" description="Serpin" evidence="3">
    <location>
        <begin position="15"/>
        <end position="401"/>
    </location>
</feature>
<dbReference type="Proteomes" id="UP000515123">
    <property type="component" value="Linkage group 7"/>
</dbReference>
<proteinExistence type="inferred from homology"/>
<evidence type="ECO:0000313" key="5">
    <source>
        <dbReference type="RefSeq" id="XP_020092675.1"/>
    </source>
</evidence>
<dbReference type="PANTHER" id="PTHR11461">
    <property type="entry name" value="SERINE PROTEASE INHIBITOR, SERPIN"/>
    <property type="match status" value="1"/>
</dbReference>